<keyword evidence="8" id="KW-0798">TonB box</keyword>
<reference evidence="12 13" key="1">
    <citation type="submission" date="2017-06" db="EMBL/GenBank/DDBJ databases">
        <title>Raineya orbicola gen. nov., sp. nov. a slightly thermophilic bacterium of the phylum Bacteroidetes and the description of Raineyaceae fam. nov.</title>
        <authorList>
            <person name="Albuquerque L."/>
            <person name="Polonia A.R.M."/>
            <person name="Barroso C."/>
            <person name="Froufe H.J.C."/>
            <person name="Lage O."/>
            <person name="Lobo-Da-Cunha A."/>
            <person name="Egas C."/>
            <person name="Da Costa M.S."/>
        </authorList>
    </citation>
    <scope>NUCLEOTIDE SEQUENCE [LARGE SCALE GENOMIC DNA]</scope>
    <source>
        <strain evidence="12 13">SPSPC-11</strain>
    </source>
</reference>
<comment type="subcellular location">
    <subcellularLocation>
        <location evidence="1">Cell outer membrane</location>
        <topology evidence="1">Multi-pass membrane protein</topology>
    </subcellularLocation>
</comment>
<dbReference type="InterPro" id="IPR039426">
    <property type="entry name" value="TonB-dep_rcpt-like"/>
</dbReference>
<protein>
    <submittedName>
        <fullName evidence="12">TonB dependent receptor</fullName>
    </submittedName>
</protein>
<dbReference type="RefSeq" id="WP_165778158.1">
    <property type="nucleotide sequence ID" value="NZ_NKXO01000088.1"/>
</dbReference>
<evidence type="ECO:0000313" key="12">
    <source>
        <dbReference type="EMBL" id="PKQ62955.1"/>
    </source>
</evidence>
<dbReference type="GO" id="GO:0009279">
    <property type="term" value="C:cell outer membrane"/>
    <property type="evidence" value="ECO:0007669"/>
    <property type="project" value="UniProtKB-SubCell"/>
</dbReference>
<keyword evidence="4" id="KW-0410">Iron transport</keyword>
<evidence type="ECO:0000256" key="1">
    <source>
        <dbReference type="ARBA" id="ARBA00004571"/>
    </source>
</evidence>
<evidence type="ECO:0000256" key="7">
    <source>
        <dbReference type="ARBA" id="ARBA00023065"/>
    </source>
</evidence>
<keyword evidence="7" id="KW-0406">Ion transport</keyword>
<dbReference type="AlphaFoldDB" id="A0A2N3HY11"/>
<keyword evidence="9" id="KW-0472">Membrane</keyword>
<dbReference type="Gene3D" id="2.40.170.20">
    <property type="entry name" value="TonB-dependent receptor, beta-barrel domain"/>
    <property type="match status" value="1"/>
</dbReference>
<dbReference type="SUPFAM" id="SSF56935">
    <property type="entry name" value="Porins"/>
    <property type="match status" value="1"/>
</dbReference>
<evidence type="ECO:0000256" key="10">
    <source>
        <dbReference type="ARBA" id="ARBA00023237"/>
    </source>
</evidence>
<evidence type="ECO:0000256" key="8">
    <source>
        <dbReference type="ARBA" id="ARBA00023077"/>
    </source>
</evidence>
<dbReference type="GO" id="GO:0006826">
    <property type="term" value="P:iron ion transport"/>
    <property type="evidence" value="ECO:0007669"/>
    <property type="project" value="UniProtKB-KW"/>
</dbReference>
<evidence type="ECO:0000256" key="6">
    <source>
        <dbReference type="ARBA" id="ARBA00023004"/>
    </source>
</evidence>
<keyword evidence="13" id="KW-1185">Reference proteome</keyword>
<keyword evidence="12" id="KW-0675">Receptor</keyword>
<dbReference type="EMBL" id="NKXO01000088">
    <property type="protein sequence ID" value="PKQ62955.1"/>
    <property type="molecule type" value="Genomic_DNA"/>
</dbReference>
<keyword evidence="10" id="KW-0998">Cell outer membrane</keyword>
<dbReference type="InterPro" id="IPR000531">
    <property type="entry name" value="Beta-barrel_TonB"/>
</dbReference>
<evidence type="ECO:0000256" key="9">
    <source>
        <dbReference type="ARBA" id="ARBA00023136"/>
    </source>
</evidence>
<dbReference type="PANTHER" id="PTHR32552">
    <property type="entry name" value="FERRICHROME IRON RECEPTOR-RELATED"/>
    <property type="match status" value="1"/>
</dbReference>
<accession>A0A2N3HY11</accession>
<evidence type="ECO:0000256" key="3">
    <source>
        <dbReference type="ARBA" id="ARBA00022452"/>
    </source>
</evidence>
<evidence type="ECO:0000256" key="5">
    <source>
        <dbReference type="ARBA" id="ARBA00022692"/>
    </source>
</evidence>
<dbReference type="Pfam" id="PF00593">
    <property type="entry name" value="TonB_dep_Rec_b-barrel"/>
    <property type="match status" value="1"/>
</dbReference>
<keyword evidence="3" id="KW-1134">Transmembrane beta strand</keyword>
<gene>
    <name evidence="12" type="ORF">Rain11_2671</name>
</gene>
<dbReference type="InterPro" id="IPR036942">
    <property type="entry name" value="Beta-barrel_TonB_sf"/>
</dbReference>
<keyword evidence="6" id="KW-0408">Iron</keyword>
<evidence type="ECO:0000256" key="4">
    <source>
        <dbReference type="ARBA" id="ARBA00022496"/>
    </source>
</evidence>
<evidence type="ECO:0000259" key="11">
    <source>
        <dbReference type="Pfam" id="PF00593"/>
    </source>
</evidence>
<sequence length="185" mass="21575">MNFFKILPLNSRYFNINRIFTTGTEINFIVRPTAKLTISAGYQYLIAKDASVIERIRNGQIFARNPETLATIRLQNQDYFGLFNRSRHLANLKVSYQIPKWKANIFARVFYRSRYGLFDSNANGIFDDYDSFVKGYCLFNVAISKEFQQKLLCQIGANNLFNFTDAENISNLAGRQLFFKMQFSF</sequence>
<evidence type="ECO:0000256" key="2">
    <source>
        <dbReference type="ARBA" id="ARBA00022448"/>
    </source>
</evidence>
<proteinExistence type="predicted"/>
<comment type="caution">
    <text evidence="12">The sequence shown here is derived from an EMBL/GenBank/DDBJ whole genome shotgun (WGS) entry which is preliminary data.</text>
</comment>
<keyword evidence="2" id="KW-0813">Transport</keyword>
<organism evidence="12 13">
    <name type="scientific">Raineya orbicola</name>
    <dbReference type="NCBI Taxonomy" id="2016530"/>
    <lineage>
        <taxon>Bacteria</taxon>
        <taxon>Pseudomonadati</taxon>
        <taxon>Bacteroidota</taxon>
        <taxon>Cytophagia</taxon>
        <taxon>Cytophagales</taxon>
        <taxon>Raineyaceae</taxon>
        <taxon>Raineya</taxon>
    </lineage>
</organism>
<feature type="domain" description="TonB-dependent receptor-like beta-barrel" evidence="11">
    <location>
        <begin position="11"/>
        <end position="160"/>
    </location>
</feature>
<name>A0A2N3HY11_9BACT</name>
<dbReference type="Proteomes" id="UP000233387">
    <property type="component" value="Unassembled WGS sequence"/>
</dbReference>
<evidence type="ECO:0000313" key="13">
    <source>
        <dbReference type="Proteomes" id="UP000233387"/>
    </source>
</evidence>
<keyword evidence="5" id="KW-0812">Transmembrane</keyword>
<dbReference type="PANTHER" id="PTHR32552:SF81">
    <property type="entry name" value="TONB-DEPENDENT OUTER MEMBRANE RECEPTOR"/>
    <property type="match status" value="1"/>
</dbReference>